<evidence type="ECO:0000313" key="3">
    <source>
        <dbReference type="Proteomes" id="UP001174136"/>
    </source>
</evidence>
<accession>A0AA47NN18</accession>
<dbReference type="AlphaFoldDB" id="A0AA47NN18"/>
<reference evidence="2" key="1">
    <citation type="journal article" date="2023" name="Front. Mar. Sci.">
        <title>A new Merluccius polli reference genome to investigate the effects of global change in West African waters.</title>
        <authorList>
            <person name="Mateo J.L."/>
            <person name="Blanco-Fernandez C."/>
            <person name="Garcia-Vazquez E."/>
            <person name="Machado-Schiaffino G."/>
        </authorList>
    </citation>
    <scope>NUCLEOTIDE SEQUENCE</scope>
    <source>
        <strain evidence="2">C29</strain>
        <tissue evidence="2">Fin</tissue>
    </source>
</reference>
<dbReference type="GO" id="GO:0007608">
    <property type="term" value="P:sensory perception of smell"/>
    <property type="evidence" value="ECO:0007669"/>
    <property type="project" value="InterPro"/>
</dbReference>
<feature type="region of interest" description="Disordered" evidence="1">
    <location>
        <begin position="96"/>
        <end position="123"/>
    </location>
</feature>
<dbReference type="SUPFAM" id="SSF63697">
    <property type="entry name" value="Olfactory marker protein"/>
    <property type="match status" value="1"/>
</dbReference>
<dbReference type="InterPro" id="IPR009103">
    <property type="entry name" value="Olfactory_marker"/>
</dbReference>
<dbReference type="Proteomes" id="UP001174136">
    <property type="component" value="Unassembled WGS sequence"/>
</dbReference>
<dbReference type="GO" id="GO:0007165">
    <property type="term" value="P:signal transduction"/>
    <property type="evidence" value="ECO:0007669"/>
    <property type="project" value="InterPro"/>
</dbReference>
<evidence type="ECO:0000256" key="1">
    <source>
        <dbReference type="SAM" id="MobiDB-lite"/>
    </source>
</evidence>
<dbReference type="Pfam" id="PF06554">
    <property type="entry name" value="Olfactory_mark"/>
    <property type="match status" value="1"/>
</dbReference>
<proteinExistence type="predicted"/>
<dbReference type="EMBL" id="JAOPHQ010006329">
    <property type="protein sequence ID" value="KAK0131901.1"/>
    <property type="molecule type" value="Genomic_DNA"/>
</dbReference>
<keyword evidence="3" id="KW-1185">Reference proteome</keyword>
<dbReference type="Gene3D" id="2.60.120.390">
    <property type="entry name" value="Olfactory marker"/>
    <property type="match status" value="1"/>
</dbReference>
<name>A0AA47NN18_MERPO</name>
<dbReference type="InterPro" id="IPR036727">
    <property type="entry name" value="Olfactory_marker_sf"/>
</dbReference>
<dbReference type="PANTHER" id="PTHR15357:SF1">
    <property type="entry name" value="OLFACTORY MARKER PROTEIN"/>
    <property type="match status" value="1"/>
</dbReference>
<feature type="compositionally biased region" description="Basic and acidic residues" evidence="1">
    <location>
        <begin position="109"/>
        <end position="118"/>
    </location>
</feature>
<feature type="region of interest" description="Disordered" evidence="1">
    <location>
        <begin position="509"/>
        <end position="550"/>
    </location>
</feature>
<organism evidence="2 3">
    <name type="scientific">Merluccius polli</name>
    <name type="common">Benguela hake</name>
    <name type="synonym">Merluccius cadenati</name>
    <dbReference type="NCBI Taxonomy" id="89951"/>
    <lineage>
        <taxon>Eukaryota</taxon>
        <taxon>Metazoa</taxon>
        <taxon>Chordata</taxon>
        <taxon>Craniata</taxon>
        <taxon>Vertebrata</taxon>
        <taxon>Euteleostomi</taxon>
        <taxon>Actinopterygii</taxon>
        <taxon>Neopterygii</taxon>
        <taxon>Teleostei</taxon>
        <taxon>Neoteleostei</taxon>
        <taxon>Acanthomorphata</taxon>
        <taxon>Zeiogadaria</taxon>
        <taxon>Gadariae</taxon>
        <taxon>Gadiformes</taxon>
        <taxon>Gadoidei</taxon>
        <taxon>Merlucciidae</taxon>
        <taxon>Merluccius</taxon>
    </lineage>
</organism>
<sequence length="710" mass="77958">MHDSVMEGLLSMRRHAWRVTVRRVMSRLCGLRTSVPTMAAEDAGITSFLGQGGRYLDNGGEPVAELSDTFVRSPAADMSPLLLLSLLLCSLAPGGRTGGVDPSPPPRSPVERRDKVKEEEEEEDQEMLVSTLLVIRETVDRVLLEVTGVSRQGHLTHEGIHQQVMVVDLEETQERSVSTLWLWIQRRQKRYPSACYGYRSRGDRRESEHYCRSTVLARQPVGLVHMNHGDQVGGNVGEDPEQELSLQAGVEGRGDDDVAALLQVHAHEHAPGVDVHAARHLLLGHVHPVGELVVEAAPGAVGQRVVMATPGAAQHGLLPGLVEAQFLPLDGSGAAQATHQNSPSSCTVTPIRSLSLLLTFCHSSELQGPFHSRWPQGFLMRIMSSFSDLKKASRPWPRRTRRTSVTAVRLLAAALQEVHGLRHAPREIHQGVRRVAPVQRLRAPELVGVVGVAVHQLAVDGGQPVVHHHVHPVAEAPEAEVEDPGVGVGLLAVPLLVLPVRDHLDRDTSPFIHPSIHPSTSAPLHPDRQPSTAPLPGNMSSNTDPGSDKAPCAEAIRLSFTEDFSLTEVMRQRAASLQRSGQKRQDGERLLLPHEAVYRLDFRVQELAFGRWHVELTGRGRVTVTGISQLWTPDLTNLMTRQLLEPVGTFWRNAGDPLDSPLKCLEADMQEFGERIAEMAKVRKVMYFLIAYKEGAEPAMVSCSLEFVPE</sequence>
<dbReference type="PANTHER" id="PTHR15357">
    <property type="entry name" value="OLFACTORY MARKER PROTEIN"/>
    <property type="match status" value="1"/>
</dbReference>
<protein>
    <submittedName>
        <fullName evidence="2">Olfactory marker protein</fullName>
    </submittedName>
</protein>
<comment type="caution">
    <text evidence="2">The sequence shown here is derived from an EMBL/GenBank/DDBJ whole genome shotgun (WGS) entry which is preliminary data.</text>
</comment>
<gene>
    <name evidence="2" type="primary">Omp</name>
    <name evidence="2" type="ORF">N1851_033311</name>
</gene>
<evidence type="ECO:0000313" key="2">
    <source>
        <dbReference type="EMBL" id="KAK0131901.1"/>
    </source>
</evidence>